<protein>
    <recommendedName>
        <fullName evidence="9">Transketolase</fullName>
        <ecNumber evidence="8">2.2.1.1</ecNumber>
    </recommendedName>
</protein>
<keyword evidence="13" id="KW-0460">Magnesium</keyword>
<dbReference type="PANTHER" id="PTHR43195">
    <property type="entry name" value="TRANSKETOLASE"/>
    <property type="match status" value="1"/>
</dbReference>
<proteinExistence type="inferred from homology"/>
<dbReference type="FunFam" id="3.40.50.970:FF:000028">
    <property type="entry name" value="Transketolase isoform 1"/>
    <property type="match status" value="1"/>
</dbReference>
<dbReference type="Pfam" id="PF00456">
    <property type="entry name" value="Transketolase_N"/>
    <property type="match status" value="1"/>
</dbReference>
<comment type="cofactor">
    <cofactor evidence="2">
        <name>Mn(2+)</name>
        <dbReference type="ChEBI" id="CHEBI:29035"/>
    </cofactor>
</comment>
<evidence type="ECO:0000256" key="14">
    <source>
        <dbReference type="ARBA" id="ARBA00023052"/>
    </source>
</evidence>
<evidence type="ECO:0000256" key="1">
    <source>
        <dbReference type="ARBA" id="ARBA00001913"/>
    </source>
</evidence>
<dbReference type="GO" id="GO:0005737">
    <property type="term" value="C:cytoplasm"/>
    <property type="evidence" value="ECO:0007669"/>
    <property type="project" value="UniProtKB-ARBA"/>
</dbReference>
<keyword evidence="10" id="KW-0808">Transferase</keyword>
<comment type="cofactor">
    <cofactor evidence="1">
        <name>Ca(2+)</name>
        <dbReference type="ChEBI" id="CHEBI:29108"/>
    </cofactor>
</comment>
<evidence type="ECO:0000313" key="17">
    <source>
        <dbReference type="Proteomes" id="UP000472262"/>
    </source>
</evidence>
<reference evidence="16" key="2">
    <citation type="submission" date="2025-09" db="UniProtKB">
        <authorList>
            <consortium name="Ensembl"/>
        </authorList>
    </citation>
    <scope>IDENTIFICATION</scope>
</reference>
<feature type="domain" description="Transketolase-like pyrimidine-binding" evidence="15">
    <location>
        <begin position="283"/>
        <end position="447"/>
    </location>
</feature>
<organism evidence="16 17">
    <name type="scientific">Sinocyclocheilus grahami</name>
    <name type="common">Dianchi golden-line fish</name>
    <name type="synonym">Barbus grahami</name>
    <dbReference type="NCBI Taxonomy" id="75366"/>
    <lineage>
        <taxon>Eukaryota</taxon>
        <taxon>Metazoa</taxon>
        <taxon>Chordata</taxon>
        <taxon>Craniata</taxon>
        <taxon>Vertebrata</taxon>
        <taxon>Euteleostomi</taxon>
        <taxon>Actinopterygii</taxon>
        <taxon>Neopterygii</taxon>
        <taxon>Teleostei</taxon>
        <taxon>Ostariophysi</taxon>
        <taxon>Cypriniformes</taxon>
        <taxon>Cyprinidae</taxon>
        <taxon>Cyprininae</taxon>
        <taxon>Sinocyclocheilus</taxon>
    </lineage>
</organism>
<keyword evidence="12" id="KW-0106">Calcium</keyword>
<dbReference type="Ensembl" id="ENSSGRT00000035358.1">
    <property type="protein sequence ID" value="ENSSGRP00000032940.1"/>
    <property type="gene ID" value="ENSSGRG00000018207.1"/>
</dbReference>
<keyword evidence="17" id="KW-1185">Reference proteome</keyword>
<evidence type="ECO:0000313" key="16">
    <source>
        <dbReference type="Ensembl" id="ENSSGRP00000032940.1"/>
    </source>
</evidence>
<dbReference type="Gene3D" id="3.40.50.920">
    <property type="match status" value="1"/>
</dbReference>
<name>A0A672M6G7_SINGR</name>
<dbReference type="InterPro" id="IPR051424">
    <property type="entry name" value="Transketolase-like"/>
</dbReference>
<sequence>IALAYHKPDEKTLQALKDIANKLRIHSIKETCASNSGHPTSCCSAAELMSVLFFHTMRYKADDPRNPSNDRFILSKGHAAPILYAAWAEAGFIKESELLNLRKIDSDLEGHPTPKLAFVDVATGSLGQGLGASCGMAYTGKYFDKARYLRSPHYLIPFLNKVFQHSSYYNFYCNKVYNNAMQIDTAFITAWNTMKFVACLILCKKPHLTEGFTADTRIEDQVNWHGKPMPKDRAQELIKDLLSQIQSPNKPLHPHLPNEDAAPADLTPIHLLTAPEYKIGDKMSTRKAYGVALKKMGDASPRVVAMDGDTKNSTFSEIFKKAHPDRFIECFIAEQNMVSVAIGCATRDRTVSFASTFAAFFARAYDHIRMAAISQSNVNLVGSHCGVSIGEDGPSQMALEDLAMFRAIPTCTVFYPSDAVSTERAVELAANIKGICFIRTSRPDNAVIYDAGEKFEVGKAKVVRQSDKDQVTVIGAGVTLHEALAAHDQLAKEGMNIRIIDPFTIKPLDASTIVASARATGGRVITVEDHYKEGGLGEAVLSAVGEEPGIVVHRLAVSHVPQSGKPQELLDMFGISAKSIVTAVKHTFAN</sequence>
<evidence type="ECO:0000256" key="8">
    <source>
        <dbReference type="ARBA" id="ARBA00013152"/>
    </source>
</evidence>
<dbReference type="FunFam" id="3.40.50.920:FF:000008">
    <property type="entry name" value="transketolase isoform X2"/>
    <property type="match status" value="1"/>
</dbReference>
<evidence type="ECO:0000256" key="5">
    <source>
        <dbReference type="ARBA" id="ARBA00001964"/>
    </source>
</evidence>
<dbReference type="GO" id="GO:0004802">
    <property type="term" value="F:transketolase activity"/>
    <property type="evidence" value="ECO:0007669"/>
    <property type="project" value="UniProtKB-EC"/>
</dbReference>
<keyword evidence="11" id="KW-0479">Metal-binding</keyword>
<comment type="similarity">
    <text evidence="6">Belongs to the transketolase family.</text>
</comment>
<dbReference type="PROSITE" id="PS00801">
    <property type="entry name" value="TRANSKETOLASE_1"/>
    <property type="match status" value="1"/>
</dbReference>
<dbReference type="SUPFAM" id="SSF52518">
    <property type="entry name" value="Thiamin diphosphate-binding fold (THDP-binding)"/>
    <property type="match status" value="2"/>
</dbReference>
<dbReference type="GO" id="GO:0030976">
    <property type="term" value="F:thiamine pyrophosphate binding"/>
    <property type="evidence" value="ECO:0007669"/>
    <property type="project" value="TreeGrafter"/>
</dbReference>
<dbReference type="InParanoid" id="A0A672M6G7"/>
<dbReference type="SUPFAM" id="SSF52922">
    <property type="entry name" value="TK C-terminal domain-like"/>
    <property type="match status" value="1"/>
</dbReference>
<evidence type="ECO:0000256" key="3">
    <source>
        <dbReference type="ARBA" id="ARBA00001941"/>
    </source>
</evidence>
<dbReference type="Gene3D" id="3.40.50.970">
    <property type="match status" value="2"/>
</dbReference>
<dbReference type="InterPro" id="IPR009014">
    <property type="entry name" value="Transketo_C/PFOR_II"/>
</dbReference>
<evidence type="ECO:0000256" key="6">
    <source>
        <dbReference type="ARBA" id="ARBA00007131"/>
    </source>
</evidence>
<evidence type="ECO:0000256" key="2">
    <source>
        <dbReference type="ARBA" id="ARBA00001936"/>
    </source>
</evidence>
<dbReference type="GO" id="GO:0046872">
    <property type="term" value="F:metal ion binding"/>
    <property type="evidence" value="ECO:0007669"/>
    <property type="project" value="UniProtKB-KW"/>
</dbReference>
<evidence type="ECO:0000256" key="12">
    <source>
        <dbReference type="ARBA" id="ARBA00022837"/>
    </source>
</evidence>
<dbReference type="InterPro" id="IPR033248">
    <property type="entry name" value="Transketolase_C"/>
</dbReference>
<keyword evidence="14" id="KW-0786">Thiamine pyrophosphate</keyword>
<dbReference type="InterPro" id="IPR005474">
    <property type="entry name" value="Transketolase_N"/>
</dbReference>
<dbReference type="InterPro" id="IPR020826">
    <property type="entry name" value="Transketolase_BS"/>
</dbReference>
<dbReference type="InterPro" id="IPR049557">
    <property type="entry name" value="Transketolase_CS"/>
</dbReference>
<dbReference type="CDD" id="cd07033">
    <property type="entry name" value="TPP_PYR_DXS_TK_like"/>
    <property type="match status" value="1"/>
</dbReference>
<evidence type="ECO:0000256" key="7">
    <source>
        <dbReference type="ARBA" id="ARBA00011738"/>
    </source>
</evidence>
<dbReference type="Proteomes" id="UP000472262">
    <property type="component" value="Unassembled WGS sequence"/>
</dbReference>
<comment type="cofactor">
    <cofactor evidence="4">
        <name>Mg(2+)</name>
        <dbReference type="ChEBI" id="CHEBI:18420"/>
    </cofactor>
</comment>
<dbReference type="PROSITE" id="PS00802">
    <property type="entry name" value="TRANSKETOLASE_2"/>
    <property type="match status" value="1"/>
</dbReference>
<evidence type="ECO:0000256" key="9">
    <source>
        <dbReference type="ARBA" id="ARBA00016662"/>
    </source>
</evidence>
<dbReference type="InterPro" id="IPR029061">
    <property type="entry name" value="THDP-binding"/>
</dbReference>
<dbReference type="GO" id="GO:0019682">
    <property type="term" value="P:glyceraldehyde-3-phosphate metabolic process"/>
    <property type="evidence" value="ECO:0007669"/>
    <property type="project" value="UniProtKB-ARBA"/>
</dbReference>
<evidence type="ECO:0000259" key="15">
    <source>
        <dbReference type="SMART" id="SM00861"/>
    </source>
</evidence>
<dbReference type="Pfam" id="PF02779">
    <property type="entry name" value="Transket_pyr"/>
    <property type="match status" value="1"/>
</dbReference>
<dbReference type="PANTHER" id="PTHR43195:SF4">
    <property type="entry name" value="TRANSKETOLASE-LIKE PROTEIN 2"/>
    <property type="match status" value="1"/>
</dbReference>
<dbReference type="InterPro" id="IPR005475">
    <property type="entry name" value="Transketolase-like_Pyr-bd"/>
</dbReference>
<dbReference type="EC" id="2.2.1.1" evidence="8"/>
<dbReference type="AlphaFoldDB" id="A0A672M6G7"/>
<reference evidence="16" key="1">
    <citation type="submission" date="2025-08" db="UniProtKB">
        <authorList>
            <consortium name="Ensembl"/>
        </authorList>
    </citation>
    <scope>IDENTIFICATION</scope>
</reference>
<accession>A0A672M6G7</accession>
<dbReference type="Pfam" id="PF02780">
    <property type="entry name" value="Transketolase_C"/>
    <property type="match status" value="1"/>
</dbReference>
<evidence type="ECO:0000256" key="10">
    <source>
        <dbReference type="ARBA" id="ARBA00022679"/>
    </source>
</evidence>
<comment type="subunit">
    <text evidence="7">Homodimer.</text>
</comment>
<comment type="cofactor">
    <cofactor evidence="3">
        <name>Co(2+)</name>
        <dbReference type="ChEBI" id="CHEBI:48828"/>
    </cofactor>
</comment>
<evidence type="ECO:0000256" key="13">
    <source>
        <dbReference type="ARBA" id="ARBA00022842"/>
    </source>
</evidence>
<dbReference type="SMART" id="SM00861">
    <property type="entry name" value="Transket_pyr"/>
    <property type="match status" value="1"/>
</dbReference>
<comment type="cofactor">
    <cofactor evidence="5">
        <name>thiamine diphosphate</name>
        <dbReference type="ChEBI" id="CHEBI:58937"/>
    </cofactor>
</comment>
<evidence type="ECO:0000256" key="4">
    <source>
        <dbReference type="ARBA" id="ARBA00001946"/>
    </source>
</evidence>
<gene>
    <name evidence="16" type="primary">LOC107593428</name>
</gene>
<evidence type="ECO:0000256" key="11">
    <source>
        <dbReference type="ARBA" id="ARBA00022723"/>
    </source>
</evidence>